<dbReference type="InterPro" id="IPR001757">
    <property type="entry name" value="P_typ_ATPase"/>
</dbReference>
<keyword evidence="13" id="KW-1185">Reference proteome</keyword>
<dbReference type="InterPro" id="IPR023299">
    <property type="entry name" value="ATPase_P-typ_cyto_dom_N"/>
</dbReference>
<evidence type="ECO:0000256" key="10">
    <source>
        <dbReference type="RuleBase" id="RU362081"/>
    </source>
</evidence>
<evidence type="ECO:0000256" key="7">
    <source>
        <dbReference type="ARBA" id="ARBA00023136"/>
    </source>
</evidence>
<evidence type="ECO:0000256" key="1">
    <source>
        <dbReference type="ARBA" id="ARBA00004370"/>
    </source>
</evidence>
<dbReference type="SFLD" id="SFLDS00003">
    <property type="entry name" value="Haloacid_Dehalogenase"/>
    <property type="match status" value="1"/>
</dbReference>
<dbReference type="PANTHER" id="PTHR48085:SF5">
    <property type="entry name" value="CADMIUM_ZINC-TRANSPORTING ATPASE HMA4-RELATED"/>
    <property type="match status" value="1"/>
</dbReference>
<feature type="transmembrane region" description="Helical" evidence="10">
    <location>
        <begin position="41"/>
        <end position="60"/>
    </location>
</feature>
<keyword evidence="3 10" id="KW-0812">Transmembrane</keyword>
<feature type="transmembrane region" description="Helical" evidence="10">
    <location>
        <begin position="271"/>
        <end position="294"/>
    </location>
</feature>
<evidence type="ECO:0000256" key="9">
    <source>
        <dbReference type="ARBA" id="ARBA00047308"/>
    </source>
</evidence>
<feature type="transmembrane region" description="Helical" evidence="10">
    <location>
        <begin position="596"/>
        <end position="617"/>
    </location>
</feature>
<dbReference type="SUPFAM" id="SSF81665">
    <property type="entry name" value="Calcium ATPase, transmembrane domain M"/>
    <property type="match status" value="1"/>
</dbReference>
<dbReference type="SFLD" id="SFLDF00027">
    <property type="entry name" value="p-type_atpase"/>
    <property type="match status" value="1"/>
</dbReference>
<keyword evidence="10" id="KW-1003">Cell membrane</keyword>
<evidence type="ECO:0000256" key="5">
    <source>
        <dbReference type="ARBA" id="ARBA00022967"/>
    </source>
</evidence>
<evidence type="ECO:0000256" key="2">
    <source>
        <dbReference type="ARBA" id="ARBA00006024"/>
    </source>
</evidence>
<dbReference type="PANTHER" id="PTHR48085">
    <property type="entry name" value="CADMIUM/ZINC-TRANSPORTING ATPASE HMA2-RELATED"/>
    <property type="match status" value="1"/>
</dbReference>
<evidence type="ECO:0000313" key="12">
    <source>
        <dbReference type="EMBL" id="MEH7830136.1"/>
    </source>
</evidence>
<comment type="subcellular location">
    <subcellularLocation>
        <location evidence="10">Cell membrane</location>
    </subcellularLocation>
    <subcellularLocation>
        <location evidence="1">Membrane</location>
    </subcellularLocation>
</comment>
<dbReference type="Gene3D" id="3.40.1110.10">
    <property type="entry name" value="Calcium-transporting ATPase, cytoplasmic domain N"/>
    <property type="match status" value="1"/>
</dbReference>
<name>A0ABU8BZL3_9RHOB</name>
<evidence type="ECO:0000256" key="6">
    <source>
        <dbReference type="ARBA" id="ARBA00022989"/>
    </source>
</evidence>
<dbReference type="InterPro" id="IPR044492">
    <property type="entry name" value="P_typ_ATPase_HD_dom"/>
</dbReference>
<comment type="caution">
    <text evidence="12">The sequence shown here is derived from an EMBL/GenBank/DDBJ whole genome shotgun (WGS) entry which is preliminary data.</text>
</comment>
<keyword evidence="10" id="KW-0547">Nucleotide-binding</keyword>
<organism evidence="12 13">
    <name type="scientific">Gemmobacter denitrificans</name>
    <dbReference type="NCBI Taxonomy" id="3123040"/>
    <lineage>
        <taxon>Bacteria</taxon>
        <taxon>Pseudomonadati</taxon>
        <taxon>Pseudomonadota</taxon>
        <taxon>Alphaproteobacteria</taxon>
        <taxon>Rhodobacterales</taxon>
        <taxon>Paracoccaceae</taxon>
        <taxon>Gemmobacter</taxon>
    </lineage>
</organism>
<dbReference type="Pfam" id="PF00122">
    <property type="entry name" value="E1-E2_ATPase"/>
    <property type="match status" value="1"/>
</dbReference>
<keyword evidence="6 10" id="KW-1133">Transmembrane helix</keyword>
<keyword evidence="5" id="KW-1278">Translocase</keyword>
<dbReference type="PROSITE" id="PS01229">
    <property type="entry name" value="COF_2"/>
    <property type="match status" value="1"/>
</dbReference>
<feature type="transmembrane region" description="Helical" evidence="10">
    <location>
        <begin position="241"/>
        <end position="259"/>
    </location>
</feature>
<dbReference type="InterPro" id="IPR023298">
    <property type="entry name" value="ATPase_P-typ_TM_dom_sf"/>
</dbReference>
<dbReference type="InterPro" id="IPR027256">
    <property type="entry name" value="P-typ_ATPase_IB"/>
</dbReference>
<feature type="transmembrane region" description="Helical" evidence="10">
    <location>
        <begin position="573"/>
        <end position="590"/>
    </location>
</feature>
<feature type="transmembrane region" description="Helical" evidence="10">
    <location>
        <begin position="72"/>
        <end position="99"/>
    </location>
</feature>
<evidence type="ECO:0000256" key="3">
    <source>
        <dbReference type="ARBA" id="ARBA00022692"/>
    </source>
</evidence>
<dbReference type="InterPro" id="IPR036412">
    <property type="entry name" value="HAD-like_sf"/>
</dbReference>
<dbReference type="Gene3D" id="2.70.150.10">
    <property type="entry name" value="Calcium-transporting ATPase, cytoplasmic transduction domain A"/>
    <property type="match status" value="1"/>
</dbReference>
<dbReference type="InterPro" id="IPR051014">
    <property type="entry name" value="Cation_Transport_ATPase_IB"/>
</dbReference>
<dbReference type="InterPro" id="IPR008250">
    <property type="entry name" value="ATPase_P-typ_transduc_dom_A_sf"/>
</dbReference>
<feature type="transmembrane region" description="Helical" evidence="10">
    <location>
        <begin position="15"/>
        <end position="34"/>
    </location>
</feature>
<keyword evidence="4 10" id="KW-0479">Metal-binding</keyword>
<dbReference type="PRINTS" id="PR00119">
    <property type="entry name" value="CATATPASE"/>
</dbReference>
<comment type="similarity">
    <text evidence="2 10">Belongs to the cation transport ATPase (P-type) (TC 3.A.3) family. Type IB subfamily.</text>
</comment>
<dbReference type="Gene3D" id="3.40.50.1000">
    <property type="entry name" value="HAD superfamily/HAD-like"/>
    <property type="match status" value="1"/>
</dbReference>
<dbReference type="SUPFAM" id="SSF56784">
    <property type="entry name" value="HAD-like"/>
    <property type="match status" value="1"/>
</dbReference>
<gene>
    <name evidence="12" type="ORF">V6590_18450</name>
</gene>
<evidence type="ECO:0000256" key="8">
    <source>
        <dbReference type="ARBA" id="ARBA00039097"/>
    </source>
</evidence>
<dbReference type="InterPro" id="IPR023214">
    <property type="entry name" value="HAD_sf"/>
</dbReference>
<dbReference type="InterPro" id="IPR018303">
    <property type="entry name" value="ATPase_P-typ_P_site"/>
</dbReference>
<proteinExistence type="inferred from homology"/>
<dbReference type="SUPFAM" id="SSF81653">
    <property type="entry name" value="Calcium ATPase, transduction domain A"/>
    <property type="match status" value="1"/>
</dbReference>
<dbReference type="NCBIfam" id="TIGR01525">
    <property type="entry name" value="ATPase-IB_hvy"/>
    <property type="match status" value="1"/>
</dbReference>
<comment type="catalytic activity">
    <reaction evidence="9">
        <text>Zn(2+)(in) + ATP + H2O = Zn(2+)(out) + ADP + phosphate + H(+)</text>
        <dbReference type="Rhea" id="RHEA:20621"/>
        <dbReference type="ChEBI" id="CHEBI:15377"/>
        <dbReference type="ChEBI" id="CHEBI:15378"/>
        <dbReference type="ChEBI" id="CHEBI:29105"/>
        <dbReference type="ChEBI" id="CHEBI:30616"/>
        <dbReference type="ChEBI" id="CHEBI:43474"/>
        <dbReference type="ChEBI" id="CHEBI:456216"/>
        <dbReference type="EC" id="7.2.2.12"/>
    </reaction>
</comment>
<dbReference type="SFLD" id="SFLDG00002">
    <property type="entry name" value="C1.7:_P-type_atpase_like"/>
    <property type="match status" value="1"/>
</dbReference>
<dbReference type="NCBIfam" id="TIGR01494">
    <property type="entry name" value="ATPase_P-type"/>
    <property type="match status" value="1"/>
</dbReference>
<dbReference type="Pfam" id="PF00702">
    <property type="entry name" value="Hydrolase"/>
    <property type="match status" value="1"/>
</dbReference>
<feature type="domain" description="P-type ATPase A" evidence="11">
    <location>
        <begin position="121"/>
        <end position="220"/>
    </location>
</feature>
<keyword evidence="10" id="KW-0067">ATP-binding</keyword>
<keyword evidence="7 10" id="KW-0472">Membrane</keyword>
<dbReference type="EC" id="7.2.2.12" evidence="8"/>
<dbReference type="RefSeq" id="WP_335425167.1">
    <property type="nucleotide sequence ID" value="NZ_JBALHR010000017.1"/>
</dbReference>
<dbReference type="PROSITE" id="PS00154">
    <property type="entry name" value="ATPASE_E1_E2"/>
    <property type="match status" value="1"/>
</dbReference>
<dbReference type="NCBIfam" id="TIGR01512">
    <property type="entry name" value="ATPase-IB2_Cd"/>
    <property type="match status" value="1"/>
</dbReference>
<accession>A0ABU8BZL3</accession>
<evidence type="ECO:0000313" key="13">
    <source>
        <dbReference type="Proteomes" id="UP001431963"/>
    </source>
</evidence>
<protein>
    <recommendedName>
        <fullName evidence="8">P-type Zn(2+) transporter</fullName>
        <ecNumber evidence="8">7.2.2.12</ecNumber>
    </recommendedName>
</protein>
<sequence length="624" mass="64580">MAHDHSQPEAHFETLLTGFTLAGMAAALLDAFLIPGPWGPVGLITVYLAGGLPTLIGALRELWQHHRLDIDLLMALAALAAALVGSALEGAVLLTLFALSEALEHRAMGRARRAVEALMALRPDTALLKTADGVTEVPSAQLRPGDLVIVRPGGRVPVDGVIESGEASMDLSTLTGESMPVHRGPGEPVFEAVVNLNGVLEVRVTRSASESTVARMVALVTEAQAARAPSERFSEWFGQRYTVLVLLGAGLAYAGFWLLGHAPQEALYKAATVLVAASPCAVVISVPAAILSALSAAARGGVLFKGGAALETLAEVRAFAFDKTGTLTTGKAEVTGIHAEDEAAFLRKLGGLEAQSEHPIAEAIRRALSEQGLAAESVTEVQAHPSEGITGRDSVGMIWAGNPRMAARMGAPLPHLAAQDGAETLIWLGRGAQVLGAVTVADRPRESSRAALAALKARGMALALMTGDRRPVAERIGTELGLSGPEIHADLLPEDKVALVATLAGKAKVAFVGDGVNDAAALARADVGIAMGVAGSEVALQAADVALLSNEMGQLAKAHALAQRTARIIRQNLIFAIGAMVVLVIGGLFFDLPLPLAVLGHEGGTVLVVLNGLRLLADPICRRA</sequence>
<evidence type="ECO:0000259" key="11">
    <source>
        <dbReference type="Pfam" id="PF00122"/>
    </source>
</evidence>
<dbReference type="InterPro" id="IPR059000">
    <property type="entry name" value="ATPase_P-type_domA"/>
</dbReference>
<evidence type="ECO:0000256" key="4">
    <source>
        <dbReference type="ARBA" id="ARBA00022723"/>
    </source>
</evidence>
<dbReference type="Proteomes" id="UP001431963">
    <property type="component" value="Unassembled WGS sequence"/>
</dbReference>
<dbReference type="EMBL" id="JBALHR010000017">
    <property type="protein sequence ID" value="MEH7830136.1"/>
    <property type="molecule type" value="Genomic_DNA"/>
</dbReference>
<reference evidence="12" key="1">
    <citation type="submission" date="2024-02" db="EMBL/GenBank/DDBJ databases">
        <title>Genome sequences of strain Gemmobacter sp. JM10B15.</title>
        <authorList>
            <person name="Zhang M."/>
        </authorList>
    </citation>
    <scope>NUCLEOTIDE SEQUENCE</scope>
    <source>
        <strain evidence="12">JM10B15</strain>
    </source>
</reference>